<evidence type="ECO:0000313" key="3">
    <source>
        <dbReference type="EMBL" id="RKP49268.1"/>
    </source>
</evidence>
<feature type="domain" description="ABC-type transport auxiliary lipoprotein component" evidence="2">
    <location>
        <begin position="33"/>
        <end position="188"/>
    </location>
</feature>
<dbReference type="InterPro" id="IPR005586">
    <property type="entry name" value="ABC_trans_aux"/>
</dbReference>
<dbReference type="OrthoDB" id="5568302at2"/>
<gene>
    <name evidence="3" type="ORF">D7S89_10860</name>
</gene>
<dbReference type="Gene3D" id="3.40.50.10610">
    <property type="entry name" value="ABC-type transport auxiliary lipoprotein component"/>
    <property type="match status" value="1"/>
</dbReference>
<keyword evidence="1" id="KW-0732">Signal</keyword>
<name>A0A494XFI0_9BURK</name>
<dbReference type="AlphaFoldDB" id="A0A494XFI0"/>
<evidence type="ECO:0000259" key="2">
    <source>
        <dbReference type="Pfam" id="PF03886"/>
    </source>
</evidence>
<dbReference type="Pfam" id="PF03886">
    <property type="entry name" value="ABC_trans_aux"/>
    <property type="match status" value="1"/>
</dbReference>
<accession>A0A494XFI0</accession>
<feature type="chain" id="PRO_5019732360" evidence="1">
    <location>
        <begin position="25"/>
        <end position="201"/>
    </location>
</feature>
<protein>
    <submittedName>
        <fullName evidence="3">ABC transporter</fullName>
    </submittedName>
</protein>
<proteinExistence type="predicted"/>
<evidence type="ECO:0000313" key="4">
    <source>
        <dbReference type="Proteomes" id="UP000280434"/>
    </source>
</evidence>
<comment type="caution">
    <text evidence="3">The sequence shown here is derived from an EMBL/GenBank/DDBJ whole genome shotgun (WGS) entry which is preliminary data.</text>
</comment>
<dbReference type="Proteomes" id="UP000280434">
    <property type="component" value="Unassembled WGS sequence"/>
</dbReference>
<organism evidence="3 4">
    <name type="scientific">Trinickia fusca</name>
    <dbReference type="NCBI Taxonomy" id="2419777"/>
    <lineage>
        <taxon>Bacteria</taxon>
        <taxon>Pseudomonadati</taxon>
        <taxon>Pseudomonadota</taxon>
        <taxon>Betaproteobacteria</taxon>
        <taxon>Burkholderiales</taxon>
        <taxon>Burkholderiaceae</taxon>
        <taxon>Trinickia</taxon>
    </lineage>
</organism>
<dbReference type="PROSITE" id="PS51257">
    <property type="entry name" value="PROKAR_LIPOPROTEIN"/>
    <property type="match status" value="1"/>
</dbReference>
<feature type="signal peptide" evidence="1">
    <location>
        <begin position="1"/>
        <end position="24"/>
    </location>
</feature>
<dbReference type="EMBL" id="RBZV01000003">
    <property type="protein sequence ID" value="RKP49268.1"/>
    <property type="molecule type" value="Genomic_DNA"/>
</dbReference>
<sequence length="201" mass="20877">MRVALACTLGACALLAACSFGTPAAVSNVRFDLGPAAAVPPSADKLPVTMRVFEVRASHALDSDAILYRLSYADPRRTAAYANSHWTMTPALLLTQRVRAALAAQGAVLAGGEAVDAPLLTVDLEQFEQVFDSEGQSIGALTARVTLSRAGKVLAQRTFVARAPADLPNAAGGVHALAVASDEFVAQLVAWLGMQTFASTP</sequence>
<keyword evidence="4" id="KW-1185">Reference proteome</keyword>
<evidence type="ECO:0000256" key="1">
    <source>
        <dbReference type="SAM" id="SignalP"/>
    </source>
</evidence>
<reference evidence="3 4" key="1">
    <citation type="submission" date="2018-10" db="EMBL/GenBank/DDBJ databases">
        <title>Paraburkholderia sp. 7MK8-2, isolated from soil.</title>
        <authorList>
            <person name="Gao Z.-H."/>
            <person name="Qiu L.-H."/>
        </authorList>
    </citation>
    <scope>NUCLEOTIDE SEQUENCE [LARGE SCALE GENOMIC DNA]</scope>
    <source>
        <strain evidence="3 4">7MK8-2</strain>
    </source>
</reference>
<dbReference type="SUPFAM" id="SSF159594">
    <property type="entry name" value="XCC0632-like"/>
    <property type="match status" value="1"/>
</dbReference>